<dbReference type="PATRIC" id="fig|135826.4.peg.2982"/>
<dbReference type="Pfam" id="PF00294">
    <property type="entry name" value="PfkB"/>
    <property type="match status" value="1"/>
</dbReference>
<feature type="domain" description="Carbohydrate kinase PfkB" evidence="9">
    <location>
        <begin position="6"/>
        <end position="287"/>
    </location>
</feature>
<dbReference type="PIRSF" id="PIRSF000535">
    <property type="entry name" value="1PFK/6PFK/LacC"/>
    <property type="match status" value="1"/>
</dbReference>
<accession>A0A0C2V4X3</accession>
<reference evidence="10 11" key="1">
    <citation type="submission" date="2015-01" db="EMBL/GenBank/DDBJ databases">
        <title>Genome sequence of Jeotgalibacillus alimentarius.</title>
        <authorList>
            <person name="Goh K.M."/>
            <person name="Chan K.-G."/>
            <person name="Yaakop A.S."/>
            <person name="Ee R."/>
            <person name="Gan H.M."/>
            <person name="Chan C.S."/>
        </authorList>
    </citation>
    <scope>NUCLEOTIDE SEQUENCE [LARGE SCALE GENOMIC DNA]</scope>
    <source>
        <strain evidence="10 11">YKJ-13</strain>
    </source>
</reference>
<dbReference type="FunFam" id="3.40.1190.20:FF:000001">
    <property type="entry name" value="Phosphofructokinase"/>
    <property type="match status" value="1"/>
</dbReference>
<dbReference type="AlphaFoldDB" id="A0A0C2V4X3"/>
<evidence type="ECO:0000256" key="7">
    <source>
        <dbReference type="PIRNR" id="PIRNR000535"/>
    </source>
</evidence>
<evidence type="ECO:0000313" key="11">
    <source>
        <dbReference type="Proteomes" id="UP000031950"/>
    </source>
</evidence>
<organism evidence="10 11">
    <name type="scientific">Jeotgalibacillus alimentarius</name>
    <dbReference type="NCBI Taxonomy" id="135826"/>
    <lineage>
        <taxon>Bacteria</taxon>
        <taxon>Bacillati</taxon>
        <taxon>Bacillota</taxon>
        <taxon>Bacilli</taxon>
        <taxon>Bacillales</taxon>
        <taxon>Caryophanaceae</taxon>
        <taxon>Jeotgalibacillus</taxon>
    </lineage>
</organism>
<dbReference type="STRING" id="135826.KP77_30010"/>
<dbReference type="NCBIfam" id="TIGR03828">
    <property type="entry name" value="pfkB"/>
    <property type="match status" value="1"/>
</dbReference>
<dbReference type="InterPro" id="IPR017583">
    <property type="entry name" value="Tagatose/fructose_Pkinase"/>
</dbReference>
<dbReference type="RefSeq" id="WP_041123527.1">
    <property type="nucleotide sequence ID" value="NZ_JXRQ01000028.1"/>
</dbReference>
<protein>
    <recommendedName>
        <fullName evidence="7">Tagatose-6-phosphate kinase</fullName>
        <ecNumber evidence="7">2.7.1.144</ecNumber>
    </recommendedName>
</protein>
<evidence type="ECO:0000256" key="4">
    <source>
        <dbReference type="ARBA" id="ARBA00022777"/>
    </source>
</evidence>
<keyword evidence="7" id="KW-0423">Lactose metabolism</keyword>
<evidence type="ECO:0000313" key="10">
    <source>
        <dbReference type="EMBL" id="KIL44052.1"/>
    </source>
</evidence>
<dbReference type="Gene3D" id="3.40.1190.20">
    <property type="match status" value="1"/>
</dbReference>
<dbReference type="InterPro" id="IPR029056">
    <property type="entry name" value="Ribokinase-like"/>
</dbReference>
<keyword evidence="11" id="KW-1185">Reference proteome</keyword>
<dbReference type="EC" id="2.7.1.144" evidence="7"/>
<keyword evidence="3 7" id="KW-0547">Nucleotide-binding</keyword>
<proteinExistence type="inferred from homology"/>
<dbReference type="InterPro" id="IPR022463">
    <property type="entry name" value="1-PFruKinase"/>
</dbReference>
<comment type="similarity">
    <text evidence="1">Belongs to the carbohydrate kinase pfkB family.</text>
</comment>
<comment type="catalytic activity">
    <reaction evidence="7">
        <text>D-tagatofuranose 6-phosphate + ATP = D-tagatofuranose 1,6-bisphosphate + ADP + H(+)</text>
        <dbReference type="Rhea" id="RHEA:12420"/>
        <dbReference type="ChEBI" id="CHEBI:15378"/>
        <dbReference type="ChEBI" id="CHEBI:30616"/>
        <dbReference type="ChEBI" id="CHEBI:58694"/>
        <dbReference type="ChEBI" id="CHEBI:58695"/>
        <dbReference type="ChEBI" id="CHEBI:456216"/>
        <dbReference type="EC" id="2.7.1.144"/>
    </reaction>
</comment>
<comment type="function">
    <text evidence="8">Catalyzes the ATP-dependent phosphorylation of fructose-l-phosphate to fructose-l,6-bisphosphate.</text>
</comment>
<comment type="similarity">
    <text evidence="7">Belongs to the carbohydrate kinase PfkB family. LacC subfamily.</text>
</comment>
<dbReference type="GO" id="GO:0009024">
    <property type="term" value="F:tagatose-6-phosphate kinase activity"/>
    <property type="evidence" value="ECO:0007669"/>
    <property type="project" value="UniProtKB-EC"/>
</dbReference>
<comment type="caution">
    <text evidence="10">The sequence shown here is derived from an EMBL/GenBank/DDBJ whole genome shotgun (WGS) entry which is preliminary data.</text>
</comment>
<dbReference type="PANTHER" id="PTHR46566:SF1">
    <property type="entry name" value="1-PHOSPHOFRUCTOKINASE"/>
    <property type="match status" value="1"/>
</dbReference>
<dbReference type="GO" id="GO:0044281">
    <property type="term" value="P:small molecule metabolic process"/>
    <property type="evidence" value="ECO:0007669"/>
    <property type="project" value="UniProtKB-ARBA"/>
</dbReference>
<keyword evidence="2 7" id="KW-0808">Transferase</keyword>
<comment type="pathway">
    <text evidence="7">Carbohydrate metabolism; D-tagatose 6-phosphate degradation; D-glyceraldehyde 3-phosphate and glycerone phosphate from D-tagatose 6-phosphate: step 1/2.</text>
</comment>
<sequence>MILTVTLNPSVDYVVRLEKFSEGNLNRTDQTAFYAGGKGINVSQVLKELDVSSTATGFTGGFSGHFIEDTLSEKDIKADFIHVDDHSRINIKLKTDDETEINAAGPVISPEKVNELISLVSRYGNGDTLVLAGSIPSSVERDLYGKLAEAAHQNGMQIVIDSEKSLLEPALRTPLTLIKPNHKELGGYIGCNIHTVEEAVQYGRDFYSQHDIEYLMVSMAGDGAVLFTKDDTWIATPPKGELLNSVGAGDSSVAGFLAGLEKGLSVKESFALSMACGAATAFSEGLAVKEDIYHYLPLVQIRGLAQ</sequence>
<dbReference type="InterPro" id="IPR002173">
    <property type="entry name" value="Carboh/pur_kinase_PfkB_CS"/>
</dbReference>
<dbReference type="CDD" id="cd01164">
    <property type="entry name" value="FruK_PfkB_like"/>
    <property type="match status" value="1"/>
</dbReference>
<dbReference type="InterPro" id="IPR011611">
    <property type="entry name" value="PfkB_dom"/>
</dbReference>
<evidence type="ECO:0000256" key="3">
    <source>
        <dbReference type="ARBA" id="ARBA00022741"/>
    </source>
</evidence>
<name>A0A0C2V4X3_9BACL</name>
<evidence type="ECO:0000256" key="8">
    <source>
        <dbReference type="RuleBase" id="RU369061"/>
    </source>
</evidence>
<dbReference type="PROSITE" id="PS00584">
    <property type="entry name" value="PFKB_KINASES_2"/>
    <property type="match status" value="1"/>
</dbReference>
<dbReference type="GO" id="GO:0008662">
    <property type="term" value="F:1-phosphofructokinase activity"/>
    <property type="evidence" value="ECO:0007669"/>
    <property type="project" value="UniProtKB-UniRule"/>
</dbReference>
<dbReference type="OrthoDB" id="9801219at2"/>
<evidence type="ECO:0000256" key="2">
    <source>
        <dbReference type="ARBA" id="ARBA00022679"/>
    </source>
</evidence>
<dbReference type="GO" id="GO:0016052">
    <property type="term" value="P:carbohydrate catabolic process"/>
    <property type="evidence" value="ECO:0007669"/>
    <property type="project" value="UniProtKB-ARBA"/>
</dbReference>
<dbReference type="GO" id="GO:2001059">
    <property type="term" value="P:D-tagatose 6-phosphate catabolic process"/>
    <property type="evidence" value="ECO:0007669"/>
    <property type="project" value="UniProtKB-UniPathway"/>
</dbReference>
<evidence type="ECO:0000256" key="5">
    <source>
        <dbReference type="ARBA" id="ARBA00022840"/>
    </source>
</evidence>
<dbReference type="SUPFAM" id="SSF53613">
    <property type="entry name" value="Ribokinase-like"/>
    <property type="match status" value="1"/>
</dbReference>
<evidence type="ECO:0000256" key="1">
    <source>
        <dbReference type="ARBA" id="ARBA00005380"/>
    </source>
</evidence>
<comment type="catalytic activity">
    <reaction evidence="6 8">
        <text>beta-D-fructose 1-phosphate + ATP = beta-D-fructose 1,6-bisphosphate + ADP + H(+)</text>
        <dbReference type="Rhea" id="RHEA:14213"/>
        <dbReference type="ChEBI" id="CHEBI:15378"/>
        <dbReference type="ChEBI" id="CHEBI:30616"/>
        <dbReference type="ChEBI" id="CHEBI:32966"/>
        <dbReference type="ChEBI" id="CHEBI:138881"/>
        <dbReference type="ChEBI" id="CHEBI:456216"/>
        <dbReference type="EC" id="2.7.1.56"/>
    </reaction>
</comment>
<keyword evidence="5 7" id="KW-0067">ATP-binding</keyword>
<dbReference type="Proteomes" id="UP000031950">
    <property type="component" value="Unassembled WGS sequence"/>
</dbReference>
<dbReference type="NCBIfam" id="TIGR03168">
    <property type="entry name" value="1-PFK"/>
    <property type="match status" value="1"/>
</dbReference>
<evidence type="ECO:0000259" key="9">
    <source>
        <dbReference type="Pfam" id="PF00294"/>
    </source>
</evidence>
<dbReference type="PANTHER" id="PTHR46566">
    <property type="entry name" value="1-PHOSPHOFRUCTOKINASE-RELATED"/>
    <property type="match status" value="1"/>
</dbReference>
<dbReference type="GO" id="GO:0005988">
    <property type="term" value="P:lactose metabolic process"/>
    <property type="evidence" value="ECO:0007669"/>
    <property type="project" value="UniProtKB-KW"/>
</dbReference>
<dbReference type="UniPathway" id="UPA00704">
    <property type="reaction ID" value="UER00715"/>
</dbReference>
<keyword evidence="4 8" id="KW-0418">Kinase</keyword>
<dbReference type="EMBL" id="JXRQ01000028">
    <property type="protein sequence ID" value="KIL44052.1"/>
    <property type="molecule type" value="Genomic_DNA"/>
</dbReference>
<dbReference type="GO" id="GO:0005524">
    <property type="term" value="F:ATP binding"/>
    <property type="evidence" value="ECO:0007669"/>
    <property type="project" value="UniProtKB-UniRule"/>
</dbReference>
<gene>
    <name evidence="10" type="ORF">KP77_30010</name>
</gene>
<evidence type="ECO:0000256" key="6">
    <source>
        <dbReference type="ARBA" id="ARBA00047745"/>
    </source>
</evidence>
<dbReference type="GO" id="GO:0005829">
    <property type="term" value="C:cytosol"/>
    <property type="evidence" value="ECO:0007669"/>
    <property type="project" value="TreeGrafter"/>
</dbReference>